<organism evidence="1">
    <name type="scientific">Salix viminalis</name>
    <name type="common">Common osier</name>
    <name type="synonym">Basket willow</name>
    <dbReference type="NCBI Taxonomy" id="40686"/>
    <lineage>
        <taxon>Eukaryota</taxon>
        <taxon>Viridiplantae</taxon>
        <taxon>Streptophyta</taxon>
        <taxon>Embryophyta</taxon>
        <taxon>Tracheophyta</taxon>
        <taxon>Spermatophyta</taxon>
        <taxon>Magnoliopsida</taxon>
        <taxon>eudicotyledons</taxon>
        <taxon>Gunneridae</taxon>
        <taxon>Pentapetalae</taxon>
        <taxon>rosids</taxon>
        <taxon>fabids</taxon>
        <taxon>Malpighiales</taxon>
        <taxon>Salicaceae</taxon>
        <taxon>Saliceae</taxon>
        <taxon>Salix</taxon>
    </lineage>
</organism>
<proteinExistence type="predicted"/>
<accession>A0A6N2L0W2</accession>
<dbReference type="AlphaFoldDB" id="A0A6N2L0W2"/>
<evidence type="ECO:0000313" key="1">
    <source>
        <dbReference type="EMBL" id="VFU33803.1"/>
    </source>
</evidence>
<name>A0A6N2L0W2_SALVM</name>
<dbReference type="EMBL" id="CAADRP010000946">
    <property type="protein sequence ID" value="VFU33803.1"/>
    <property type="molecule type" value="Genomic_DNA"/>
</dbReference>
<gene>
    <name evidence="1" type="ORF">SVIM_LOCUS158079</name>
</gene>
<sequence length="166" mass="18195">MVKVYGTIPRRWNQDFHAIAFPCSFVNFESLNSLLLLLPLSSTITPSSFDLAPPIISSIFSHSVTVISSKFTRCSFVNFESLNSLLLLLPLSSTITPSSFDLAPPIISSIFSHSVTVISSKFTSSCDNSVALCPSSSSSLEKDNSIRFAILFCNLQMLKSRDMVTQ</sequence>
<reference evidence="1" key="1">
    <citation type="submission" date="2019-03" db="EMBL/GenBank/DDBJ databases">
        <authorList>
            <person name="Mank J."/>
            <person name="Almeida P."/>
        </authorList>
    </citation>
    <scope>NUCLEOTIDE SEQUENCE</scope>
    <source>
        <strain evidence="1">78183</strain>
    </source>
</reference>
<protein>
    <submittedName>
        <fullName evidence="1">Uncharacterized protein</fullName>
    </submittedName>
</protein>